<dbReference type="CDD" id="cd16377">
    <property type="entry name" value="23S_rRNA_IVP_like"/>
    <property type="match status" value="1"/>
</dbReference>
<name>A0A1F5EAG4_9BACT</name>
<dbReference type="NCBIfam" id="TIGR02436">
    <property type="entry name" value="four helix bundle protein"/>
    <property type="match status" value="1"/>
</dbReference>
<accession>A0A1F5EAG4</accession>
<dbReference type="AlphaFoldDB" id="A0A1F5EAG4"/>
<organism evidence="1 2">
    <name type="scientific">Candidatus Berkelbacteria bacterium RIFCSPLOWO2_01_FULL_50_28</name>
    <dbReference type="NCBI Taxonomy" id="1797471"/>
    <lineage>
        <taxon>Bacteria</taxon>
        <taxon>Candidatus Berkelbacteria</taxon>
    </lineage>
</organism>
<evidence type="ECO:0000313" key="2">
    <source>
        <dbReference type="Proteomes" id="UP000177481"/>
    </source>
</evidence>
<dbReference type="Proteomes" id="UP000177481">
    <property type="component" value="Unassembled WGS sequence"/>
</dbReference>
<dbReference type="Pfam" id="PF05635">
    <property type="entry name" value="23S_rRNA_IVP"/>
    <property type="match status" value="1"/>
</dbReference>
<sequence length="118" mass="13872">MTEDFRFNEFRVYQLAKELHKEIFEFTKKFPRELEYLVNQIRRASLSVVLNIAEGSGKNSDKDFNRYIHNALGSVYEVTACLDVAKDLTRLNYESLMVRHYALRKQLGSFSKKLRADS</sequence>
<evidence type="ECO:0000313" key="1">
    <source>
        <dbReference type="EMBL" id="OGD64300.1"/>
    </source>
</evidence>
<dbReference type="PANTHER" id="PTHR38471:SF2">
    <property type="entry name" value="FOUR HELIX BUNDLE PROTEIN"/>
    <property type="match status" value="1"/>
</dbReference>
<dbReference type="EMBL" id="MEZX01000003">
    <property type="protein sequence ID" value="OGD64300.1"/>
    <property type="molecule type" value="Genomic_DNA"/>
</dbReference>
<dbReference type="SUPFAM" id="SSF158446">
    <property type="entry name" value="IVS-encoded protein-like"/>
    <property type="match status" value="1"/>
</dbReference>
<dbReference type="STRING" id="1797471.A3A71_03985"/>
<proteinExistence type="predicted"/>
<comment type="caution">
    <text evidence="1">The sequence shown here is derived from an EMBL/GenBank/DDBJ whole genome shotgun (WGS) entry which is preliminary data.</text>
</comment>
<dbReference type="InterPro" id="IPR036583">
    <property type="entry name" value="23S_rRNA_IVS_sf"/>
</dbReference>
<protein>
    <recommendedName>
        <fullName evidence="3">Four helix bundle protein</fullName>
    </recommendedName>
</protein>
<dbReference type="InterPro" id="IPR012657">
    <property type="entry name" value="23S_rRNA-intervening_sequence"/>
</dbReference>
<reference evidence="1 2" key="1">
    <citation type="journal article" date="2016" name="Nat. Commun.">
        <title>Thousands of microbial genomes shed light on interconnected biogeochemical processes in an aquifer system.</title>
        <authorList>
            <person name="Anantharaman K."/>
            <person name="Brown C.T."/>
            <person name="Hug L.A."/>
            <person name="Sharon I."/>
            <person name="Castelle C.J."/>
            <person name="Probst A.J."/>
            <person name="Thomas B.C."/>
            <person name="Singh A."/>
            <person name="Wilkins M.J."/>
            <person name="Karaoz U."/>
            <person name="Brodie E.L."/>
            <person name="Williams K.H."/>
            <person name="Hubbard S.S."/>
            <person name="Banfield J.F."/>
        </authorList>
    </citation>
    <scope>NUCLEOTIDE SEQUENCE [LARGE SCALE GENOMIC DNA]</scope>
</reference>
<dbReference type="PANTHER" id="PTHR38471">
    <property type="entry name" value="FOUR HELIX BUNDLE PROTEIN"/>
    <property type="match status" value="1"/>
</dbReference>
<gene>
    <name evidence="1" type="ORF">A3A71_03985</name>
</gene>
<evidence type="ECO:0008006" key="3">
    <source>
        <dbReference type="Google" id="ProtNLM"/>
    </source>
</evidence>
<dbReference type="Gene3D" id="1.20.1440.60">
    <property type="entry name" value="23S rRNA-intervening sequence"/>
    <property type="match status" value="1"/>
</dbReference>